<organism evidence="1 2">
    <name type="scientific">Rubroshorea leprosula</name>
    <dbReference type="NCBI Taxonomy" id="152421"/>
    <lineage>
        <taxon>Eukaryota</taxon>
        <taxon>Viridiplantae</taxon>
        <taxon>Streptophyta</taxon>
        <taxon>Embryophyta</taxon>
        <taxon>Tracheophyta</taxon>
        <taxon>Spermatophyta</taxon>
        <taxon>Magnoliopsida</taxon>
        <taxon>eudicotyledons</taxon>
        <taxon>Gunneridae</taxon>
        <taxon>Pentapetalae</taxon>
        <taxon>rosids</taxon>
        <taxon>malvids</taxon>
        <taxon>Malvales</taxon>
        <taxon>Dipterocarpaceae</taxon>
        <taxon>Rubroshorea</taxon>
    </lineage>
</organism>
<reference evidence="1 2" key="1">
    <citation type="journal article" date="2021" name="Commun. Biol.">
        <title>The genome of Shorea leprosula (Dipterocarpaceae) highlights the ecological relevance of drought in aseasonal tropical rainforests.</title>
        <authorList>
            <person name="Ng K.K.S."/>
            <person name="Kobayashi M.J."/>
            <person name="Fawcett J.A."/>
            <person name="Hatakeyama M."/>
            <person name="Paape T."/>
            <person name="Ng C.H."/>
            <person name="Ang C.C."/>
            <person name="Tnah L.H."/>
            <person name="Lee C.T."/>
            <person name="Nishiyama T."/>
            <person name="Sese J."/>
            <person name="O'Brien M.J."/>
            <person name="Copetti D."/>
            <person name="Mohd Noor M.I."/>
            <person name="Ong R.C."/>
            <person name="Putra M."/>
            <person name="Sireger I.Z."/>
            <person name="Indrioko S."/>
            <person name="Kosugi Y."/>
            <person name="Izuno A."/>
            <person name="Isagi Y."/>
            <person name="Lee S.L."/>
            <person name="Shimizu K.K."/>
        </authorList>
    </citation>
    <scope>NUCLEOTIDE SEQUENCE [LARGE SCALE GENOMIC DNA]</scope>
    <source>
        <strain evidence="1">214</strain>
    </source>
</reference>
<proteinExistence type="predicted"/>
<dbReference type="AlphaFoldDB" id="A0AAV5L6G7"/>
<sequence>MERVEKDKLDSKSSKLDEGILLSRCQANETSANVSENESEGRGKACKASSNAVQMVLKEKLGSIEQQGSCDNGQEGFTRTMVQAASLLVLR</sequence>
<accession>A0AAV5L6G7</accession>
<evidence type="ECO:0000313" key="1">
    <source>
        <dbReference type="EMBL" id="GKV32669.1"/>
    </source>
</evidence>
<protein>
    <submittedName>
        <fullName evidence="1">Uncharacterized protein</fullName>
    </submittedName>
</protein>
<dbReference type="Proteomes" id="UP001054252">
    <property type="component" value="Unassembled WGS sequence"/>
</dbReference>
<name>A0AAV5L6G7_9ROSI</name>
<comment type="caution">
    <text evidence="1">The sequence shown here is derived from an EMBL/GenBank/DDBJ whole genome shotgun (WGS) entry which is preliminary data.</text>
</comment>
<gene>
    <name evidence="1" type="ORF">SLEP1_g41261</name>
</gene>
<evidence type="ECO:0000313" key="2">
    <source>
        <dbReference type="Proteomes" id="UP001054252"/>
    </source>
</evidence>
<keyword evidence="2" id="KW-1185">Reference proteome</keyword>
<dbReference type="EMBL" id="BPVZ01000097">
    <property type="protein sequence ID" value="GKV32669.1"/>
    <property type="molecule type" value="Genomic_DNA"/>
</dbReference>